<reference evidence="10" key="1">
    <citation type="submission" date="2016-05" db="EMBL/GenBank/DDBJ databases">
        <title>Comparative genomics of biotechnologically important yeasts.</title>
        <authorList>
            <consortium name="DOE Joint Genome Institute"/>
            <person name="Riley R."/>
            <person name="Haridas S."/>
            <person name="Wolfe K.H."/>
            <person name="Lopes M.R."/>
            <person name="Hittinger C.T."/>
            <person name="Goker M."/>
            <person name="Salamov A."/>
            <person name="Wisecaver J."/>
            <person name="Long T.M."/>
            <person name="Aerts A.L."/>
            <person name="Barry K."/>
            <person name="Choi C."/>
            <person name="Clum A."/>
            <person name="Coughlan A.Y."/>
            <person name="Deshpande S."/>
            <person name="Douglass A.P."/>
            <person name="Hanson S.J."/>
            <person name="Klenk H.-P."/>
            <person name="Labutti K."/>
            <person name="Lapidus A."/>
            <person name="Lindquist E."/>
            <person name="Lipzen A."/>
            <person name="Meier-Kolthoff J.P."/>
            <person name="Ohm R.A."/>
            <person name="Otillar R.P."/>
            <person name="Pangilinan J."/>
            <person name="Peng Y."/>
            <person name="Rokas A."/>
            <person name="Rosa C.A."/>
            <person name="Scheuner C."/>
            <person name="Sibirny A.A."/>
            <person name="Slot J.C."/>
            <person name="Stielow J.B."/>
            <person name="Sun H."/>
            <person name="Kurtzman C.P."/>
            <person name="Blackwell M."/>
            <person name="Grigoriev I.V."/>
            <person name="Jeffries T.W."/>
        </authorList>
    </citation>
    <scope>NUCLEOTIDE SEQUENCE [LARGE SCALE GENOMIC DNA]</scope>
    <source>
        <strain evidence="10">NRRL Y-17324</strain>
    </source>
</reference>
<feature type="binding site" evidence="7">
    <location>
        <position position="495"/>
    </location>
    <ligand>
        <name>L-glutamate</name>
        <dbReference type="ChEBI" id="CHEBI:29985"/>
    </ligand>
</feature>
<dbReference type="EC" id="2.3.2.2" evidence="8"/>
<dbReference type="Gene3D" id="1.10.246.130">
    <property type="match status" value="1"/>
</dbReference>
<dbReference type="SUPFAM" id="SSF56235">
    <property type="entry name" value="N-terminal nucleophile aminohydrolases (Ntn hydrolases)"/>
    <property type="match status" value="1"/>
</dbReference>
<dbReference type="EC" id="3.4.19.13" evidence="8"/>
<evidence type="ECO:0000256" key="2">
    <source>
        <dbReference type="ARBA" id="ARBA00001089"/>
    </source>
</evidence>
<organism evidence="9 10">
    <name type="scientific">Suhomyces tanzawaensis NRRL Y-17324</name>
    <dbReference type="NCBI Taxonomy" id="984487"/>
    <lineage>
        <taxon>Eukaryota</taxon>
        <taxon>Fungi</taxon>
        <taxon>Dikarya</taxon>
        <taxon>Ascomycota</taxon>
        <taxon>Saccharomycotina</taxon>
        <taxon>Pichiomycetes</taxon>
        <taxon>Debaryomycetaceae</taxon>
        <taxon>Suhomyces</taxon>
    </lineage>
</organism>
<dbReference type="AlphaFoldDB" id="A0A1E4SMS2"/>
<accession>A0A1E4SMS2</accession>
<dbReference type="UniPathway" id="UPA00204"/>
<feature type="binding site" evidence="7">
    <location>
        <position position="115"/>
    </location>
    <ligand>
        <name>L-glutamate</name>
        <dbReference type="ChEBI" id="CHEBI:29985"/>
    </ligand>
</feature>
<name>A0A1E4SMS2_9ASCO</name>
<feature type="binding site" evidence="7">
    <location>
        <begin position="419"/>
        <end position="421"/>
    </location>
    <ligand>
        <name>L-glutamate</name>
        <dbReference type="ChEBI" id="CHEBI:29985"/>
    </ligand>
</feature>
<feature type="active site" description="Nucleophile" evidence="6">
    <location>
        <position position="401"/>
    </location>
</feature>
<gene>
    <name evidence="9" type="ORF">CANTADRAFT_46917</name>
</gene>
<comment type="pathway">
    <text evidence="3 8">Sulfur metabolism; glutathione metabolism.</text>
</comment>
<protein>
    <recommendedName>
        <fullName evidence="8">Glutathione hydrolase</fullName>
        <ecNumber evidence="8">2.3.2.2</ecNumber>
        <ecNumber evidence="8">3.4.19.13</ecNumber>
    </recommendedName>
    <alternativeName>
        <fullName evidence="8">Gamma-glutamyltransferase</fullName>
    </alternativeName>
    <alternativeName>
        <fullName evidence="8">Gamma-glutamyltranspeptidase</fullName>
    </alternativeName>
</protein>
<dbReference type="Gene3D" id="3.60.20.40">
    <property type="match status" value="1"/>
</dbReference>
<dbReference type="GO" id="GO:0006751">
    <property type="term" value="P:glutathione catabolic process"/>
    <property type="evidence" value="ECO:0007669"/>
    <property type="project" value="UniProtKB-UniRule"/>
</dbReference>
<comment type="catalytic activity">
    <reaction evidence="2 8">
        <text>glutathione + H2O = L-cysteinylglycine + L-glutamate</text>
        <dbReference type="Rhea" id="RHEA:28807"/>
        <dbReference type="ChEBI" id="CHEBI:15377"/>
        <dbReference type="ChEBI" id="CHEBI:29985"/>
        <dbReference type="ChEBI" id="CHEBI:57925"/>
        <dbReference type="ChEBI" id="CHEBI:61694"/>
        <dbReference type="EC" id="3.4.19.13"/>
    </reaction>
</comment>
<dbReference type="GeneID" id="30983531"/>
<dbReference type="PANTHER" id="PTHR11686">
    <property type="entry name" value="GAMMA GLUTAMYL TRANSPEPTIDASE"/>
    <property type="match status" value="1"/>
</dbReference>
<dbReference type="FunFam" id="3.60.20.40:FF:000001">
    <property type="entry name" value="Gamma-glutamyltranspeptidase 1"/>
    <property type="match status" value="1"/>
</dbReference>
<comment type="catalytic activity">
    <reaction evidence="5 8">
        <text>an N-terminal (5-L-glutamyl)-[peptide] + an alpha-amino acid = 5-L-glutamyl amino acid + an N-terminal L-alpha-aminoacyl-[peptide]</text>
        <dbReference type="Rhea" id="RHEA:23904"/>
        <dbReference type="Rhea" id="RHEA-COMP:9780"/>
        <dbReference type="Rhea" id="RHEA-COMP:9795"/>
        <dbReference type="ChEBI" id="CHEBI:77644"/>
        <dbReference type="ChEBI" id="CHEBI:78597"/>
        <dbReference type="ChEBI" id="CHEBI:78599"/>
        <dbReference type="ChEBI" id="CHEBI:78608"/>
        <dbReference type="EC" id="2.3.2.2"/>
    </reaction>
</comment>
<feature type="binding site" evidence="7">
    <location>
        <position position="443"/>
    </location>
    <ligand>
        <name>L-glutamate</name>
        <dbReference type="ChEBI" id="CHEBI:29985"/>
    </ligand>
</feature>
<dbReference type="EMBL" id="KV453910">
    <property type="protein sequence ID" value="ODV80788.1"/>
    <property type="molecule type" value="Genomic_DNA"/>
</dbReference>
<dbReference type="InterPro" id="IPR000101">
    <property type="entry name" value="GGT_peptidase"/>
</dbReference>
<evidence type="ECO:0000256" key="7">
    <source>
        <dbReference type="PIRSR" id="PIRSR600101-2"/>
    </source>
</evidence>
<evidence type="ECO:0000313" key="9">
    <source>
        <dbReference type="EMBL" id="ODV80788.1"/>
    </source>
</evidence>
<dbReference type="OrthoDB" id="1081007at2759"/>
<keyword evidence="10" id="KW-1185">Reference proteome</keyword>
<dbReference type="STRING" id="984487.A0A1E4SMS2"/>
<evidence type="ECO:0000256" key="8">
    <source>
        <dbReference type="RuleBase" id="RU368068"/>
    </source>
</evidence>
<dbReference type="GO" id="GO:0103068">
    <property type="term" value="F:leukotriene C4 gamma-glutamyl transferase activity"/>
    <property type="evidence" value="ECO:0007669"/>
    <property type="project" value="UniProtKB-EC"/>
</dbReference>
<proteinExistence type="inferred from homology"/>
<dbReference type="InterPro" id="IPR043137">
    <property type="entry name" value="GGT_ssub_C"/>
</dbReference>
<dbReference type="InterPro" id="IPR043138">
    <property type="entry name" value="GGT_lsub"/>
</dbReference>
<dbReference type="Proteomes" id="UP000094285">
    <property type="component" value="Unassembled WGS sequence"/>
</dbReference>
<dbReference type="GO" id="GO:0005886">
    <property type="term" value="C:plasma membrane"/>
    <property type="evidence" value="ECO:0007669"/>
    <property type="project" value="TreeGrafter"/>
</dbReference>
<comment type="function">
    <text evidence="8">Cleaves the gamma-glutamyl peptide bond of glutathione and glutathione conjugates.</text>
</comment>
<evidence type="ECO:0000256" key="6">
    <source>
        <dbReference type="PIRSR" id="PIRSR600101-1"/>
    </source>
</evidence>
<evidence type="ECO:0000313" key="10">
    <source>
        <dbReference type="Proteomes" id="UP000094285"/>
    </source>
</evidence>
<dbReference type="PRINTS" id="PR01210">
    <property type="entry name" value="GGTRANSPTASE"/>
</dbReference>
<dbReference type="RefSeq" id="XP_020065910.1">
    <property type="nucleotide sequence ID" value="XM_020209395.1"/>
</dbReference>
<keyword evidence="8 9" id="KW-0808">Transferase</keyword>
<evidence type="ECO:0000256" key="3">
    <source>
        <dbReference type="ARBA" id="ARBA00005115"/>
    </source>
</evidence>
<dbReference type="PANTHER" id="PTHR11686:SF9">
    <property type="entry name" value="RE13973P"/>
    <property type="match status" value="1"/>
</dbReference>
<dbReference type="GO" id="GO:0000324">
    <property type="term" value="C:fungal-type vacuole"/>
    <property type="evidence" value="ECO:0007669"/>
    <property type="project" value="EnsemblFungi"/>
</dbReference>
<dbReference type="InterPro" id="IPR029055">
    <property type="entry name" value="Ntn_hydrolases_N"/>
</dbReference>
<dbReference type="GO" id="GO:0036374">
    <property type="term" value="F:glutathione hydrolase activity"/>
    <property type="evidence" value="ECO:0007669"/>
    <property type="project" value="UniProtKB-UniRule"/>
</dbReference>
<dbReference type="NCBIfam" id="TIGR00066">
    <property type="entry name" value="g_glut_trans"/>
    <property type="match status" value="1"/>
</dbReference>
<dbReference type="Pfam" id="PF01019">
    <property type="entry name" value="G_glu_transpept"/>
    <property type="match status" value="1"/>
</dbReference>
<comment type="catalytic activity">
    <reaction evidence="1 8">
        <text>an S-substituted glutathione + H2O = an S-substituted L-cysteinylglycine + L-glutamate</text>
        <dbReference type="Rhea" id="RHEA:59468"/>
        <dbReference type="ChEBI" id="CHEBI:15377"/>
        <dbReference type="ChEBI" id="CHEBI:29985"/>
        <dbReference type="ChEBI" id="CHEBI:90779"/>
        <dbReference type="ChEBI" id="CHEBI:143103"/>
        <dbReference type="EC" id="3.4.19.13"/>
    </reaction>
</comment>
<comment type="similarity">
    <text evidence="4">Belongs to the gamma-glutamyltransferase family.</text>
</comment>
<evidence type="ECO:0000256" key="4">
    <source>
        <dbReference type="ARBA" id="ARBA00009381"/>
    </source>
</evidence>
<keyword evidence="8" id="KW-0378">Hydrolase</keyword>
<keyword evidence="8" id="KW-0012">Acyltransferase</keyword>
<evidence type="ECO:0000256" key="1">
    <source>
        <dbReference type="ARBA" id="ARBA00001049"/>
    </source>
</evidence>
<dbReference type="GO" id="GO:0006805">
    <property type="term" value="P:xenobiotic metabolic process"/>
    <property type="evidence" value="ECO:0007669"/>
    <property type="project" value="EnsemblFungi"/>
</dbReference>
<evidence type="ECO:0000256" key="5">
    <source>
        <dbReference type="ARBA" id="ARBA00047417"/>
    </source>
</evidence>
<sequence length="601" mass="65480">MNPVLGLGLTHKPEYYDLLAYDGQDEPPANTPLRGPSLKPQQRHLQVGDKAMVASDIPLCSQLGKDILLQGGNAADAAVTVALCIGSINSQSSGIGGGSYIISRHNQEAVSIDAREAAPERAHKTMFAKDPMLALVGALSIATPGELKGLDELYHRHGSGNLTWKQLFEPVIELNRKGFPCTKLFSKVIELEQELVFSAIPSIRELWDFIFDDNGNLIKEGDTIRRPRYADTLELIANNGSSAIFYDPEGPIVQSLVNVTSKLGGIIAPSDFASYRVHVEKPVVLDLEVPGKSLQVITTSGVSSGAPLAAGLNFFSEVHGLSQPDPVLAVHQLIESFKWLGAIRTHFGDSRSDHERAQLLEEYSGKEWIHAVLSEGRYSPNRTFGWQNYGPQYELVDPKGTAHFSIVDEHDNAVSMTTTVNLSFGSVVHDRTTGVILNNEMDDFSQPGVKNKFGLAPSIHNFIAPFRRPLSLTSPTIILDRASNTTDMVIGAAGGSRIPTAVLQAIVRHYYQDHGLLQVMAFPRLHHQLVPEVTSVEDLEVFNREHQANTPGTTMSEALEALGHQFYENGAHSAMNGIARVGGQFHGVSDFWRKGGEAAGY</sequence>